<keyword evidence="2" id="KW-1185">Reference proteome</keyword>
<evidence type="ECO:0000313" key="2">
    <source>
        <dbReference type="Proteomes" id="UP001057452"/>
    </source>
</evidence>
<dbReference type="EMBL" id="CM043805">
    <property type="protein sequence ID" value="KAI4805301.1"/>
    <property type="molecule type" value="Genomic_DNA"/>
</dbReference>
<gene>
    <name evidence="1" type="ORF">KUCAC02_009926</name>
</gene>
<dbReference type="Proteomes" id="UP001057452">
    <property type="component" value="Chromosome 21"/>
</dbReference>
<name>A0ACB9VXQ5_CHAAC</name>
<organism evidence="1 2">
    <name type="scientific">Chaenocephalus aceratus</name>
    <name type="common">Blackfin icefish</name>
    <name type="synonym">Chaenichthys aceratus</name>
    <dbReference type="NCBI Taxonomy" id="36190"/>
    <lineage>
        <taxon>Eukaryota</taxon>
        <taxon>Metazoa</taxon>
        <taxon>Chordata</taxon>
        <taxon>Craniata</taxon>
        <taxon>Vertebrata</taxon>
        <taxon>Euteleostomi</taxon>
        <taxon>Actinopterygii</taxon>
        <taxon>Neopterygii</taxon>
        <taxon>Teleostei</taxon>
        <taxon>Neoteleostei</taxon>
        <taxon>Acanthomorphata</taxon>
        <taxon>Eupercaria</taxon>
        <taxon>Perciformes</taxon>
        <taxon>Notothenioidei</taxon>
        <taxon>Channichthyidae</taxon>
        <taxon>Chaenocephalus</taxon>
    </lineage>
</organism>
<sequence length="71" mass="7751">MSLNPEGDGADLSPARLRSCDEEEAWLGWNHSTAHYSPTVHRDTDPLSLSAPSRAQSSLSLVSDEQRAESQ</sequence>
<proteinExistence type="predicted"/>
<comment type="caution">
    <text evidence="1">The sequence shown here is derived from an EMBL/GenBank/DDBJ whole genome shotgun (WGS) entry which is preliminary data.</text>
</comment>
<reference evidence="1" key="1">
    <citation type="submission" date="2022-05" db="EMBL/GenBank/DDBJ databases">
        <title>Chromosome-level genome of Chaenocephalus aceratus.</title>
        <authorList>
            <person name="Park H."/>
        </authorList>
    </citation>
    <scope>NUCLEOTIDE SEQUENCE</scope>
    <source>
        <strain evidence="1">KU_202001</strain>
    </source>
</reference>
<evidence type="ECO:0000313" key="1">
    <source>
        <dbReference type="EMBL" id="KAI4805301.1"/>
    </source>
</evidence>
<accession>A0ACB9VXQ5</accession>
<protein>
    <submittedName>
        <fullName evidence="1">Uncharacterized protein</fullName>
    </submittedName>
</protein>